<feature type="transmembrane region" description="Helical" evidence="2">
    <location>
        <begin position="184"/>
        <end position="201"/>
    </location>
</feature>
<keyword evidence="4" id="KW-1185">Reference proteome</keyword>
<feature type="transmembrane region" description="Helical" evidence="2">
    <location>
        <begin position="230"/>
        <end position="247"/>
    </location>
</feature>
<dbReference type="RefSeq" id="WP_145169167.1">
    <property type="nucleotide sequence ID" value="NZ_CP036525.1"/>
</dbReference>
<feature type="transmembrane region" description="Helical" evidence="2">
    <location>
        <begin position="53"/>
        <end position="71"/>
    </location>
</feature>
<keyword evidence="2" id="KW-1133">Transmembrane helix</keyword>
<feature type="transmembrane region" description="Helical" evidence="2">
    <location>
        <begin position="146"/>
        <end position="164"/>
    </location>
</feature>
<dbReference type="KEGG" id="rlc:K227x_18780"/>
<organism evidence="3 4">
    <name type="scientific">Rubripirellula lacrimiformis</name>
    <dbReference type="NCBI Taxonomy" id="1930273"/>
    <lineage>
        <taxon>Bacteria</taxon>
        <taxon>Pseudomonadati</taxon>
        <taxon>Planctomycetota</taxon>
        <taxon>Planctomycetia</taxon>
        <taxon>Pirellulales</taxon>
        <taxon>Pirellulaceae</taxon>
        <taxon>Rubripirellula</taxon>
    </lineage>
</organism>
<dbReference type="AlphaFoldDB" id="A0A517N8M6"/>
<evidence type="ECO:0000256" key="1">
    <source>
        <dbReference type="SAM" id="MobiDB-lite"/>
    </source>
</evidence>
<protein>
    <recommendedName>
        <fullName evidence="5">O-Antigen ligase</fullName>
    </recommendedName>
</protein>
<evidence type="ECO:0000313" key="4">
    <source>
        <dbReference type="Proteomes" id="UP000318538"/>
    </source>
</evidence>
<dbReference type="OrthoDB" id="245757at2"/>
<dbReference type="PANTHER" id="PTHR37422:SF13">
    <property type="entry name" value="LIPOPOLYSACCHARIDE BIOSYNTHESIS PROTEIN PA4999-RELATED"/>
    <property type="match status" value="1"/>
</dbReference>
<evidence type="ECO:0008006" key="5">
    <source>
        <dbReference type="Google" id="ProtNLM"/>
    </source>
</evidence>
<feature type="transmembrane region" description="Helical" evidence="2">
    <location>
        <begin position="254"/>
        <end position="273"/>
    </location>
</feature>
<keyword evidence="2" id="KW-0472">Membrane</keyword>
<feature type="transmembrane region" description="Helical" evidence="2">
    <location>
        <begin position="208"/>
        <end position="224"/>
    </location>
</feature>
<dbReference type="EMBL" id="CP036525">
    <property type="protein sequence ID" value="QDT03494.1"/>
    <property type="molecule type" value="Genomic_DNA"/>
</dbReference>
<reference evidence="3 4" key="1">
    <citation type="submission" date="2019-02" db="EMBL/GenBank/DDBJ databases">
        <title>Deep-cultivation of Planctomycetes and their phenomic and genomic characterization uncovers novel biology.</title>
        <authorList>
            <person name="Wiegand S."/>
            <person name="Jogler M."/>
            <person name="Boedeker C."/>
            <person name="Pinto D."/>
            <person name="Vollmers J."/>
            <person name="Rivas-Marin E."/>
            <person name="Kohn T."/>
            <person name="Peeters S.H."/>
            <person name="Heuer A."/>
            <person name="Rast P."/>
            <person name="Oberbeckmann S."/>
            <person name="Bunk B."/>
            <person name="Jeske O."/>
            <person name="Meyerdierks A."/>
            <person name="Storesund J.E."/>
            <person name="Kallscheuer N."/>
            <person name="Luecker S."/>
            <person name="Lage O.M."/>
            <person name="Pohl T."/>
            <person name="Merkel B.J."/>
            <person name="Hornburger P."/>
            <person name="Mueller R.-W."/>
            <person name="Bruemmer F."/>
            <person name="Labrenz M."/>
            <person name="Spormann A.M."/>
            <person name="Op den Camp H."/>
            <person name="Overmann J."/>
            <person name="Amann R."/>
            <person name="Jetten M.S.M."/>
            <person name="Mascher T."/>
            <person name="Medema M.H."/>
            <person name="Devos D.P."/>
            <person name="Kaster A.-K."/>
            <person name="Ovreas L."/>
            <person name="Rohde M."/>
            <person name="Galperin M.Y."/>
            <person name="Jogler C."/>
        </authorList>
    </citation>
    <scope>NUCLEOTIDE SEQUENCE [LARGE SCALE GENOMIC DNA]</scope>
    <source>
        <strain evidence="3 4">K22_7</strain>
    </source>
</reference>
<feature type="transmembrane region" description="Helical" evidence="2">
    <location>
        <begin position="397"/>
        <end position="415"/>
    </location>
</feature>
<feature type="region of interest" description="Disordered" evidence="1">
    <location>
        <begin position="425"/>
        <end position="448"/>
    </location>
</feature>
<keyword evidence="2" id="KW-0812">Transmembrane</keyword>
<evidence type="ECO:0000313" key="3">
    <source>
        <dbReference type="EMBL" id="QDT03494.1"/>
    </source>
</evidence>
<name>A0A517N8M6_9BACT</name>
<dbReference type="InterPro" id="IPR051533">
    <property type="entry name" value="WaaL-like"/>
</dbReference>
<proteinExistence type="predicted"/>
<accession>A0A517N8M6</accession>
<feature type="transmembrane region" description="Helical" evidence="2">
    <location>
        <begin position="83"/>
        <end position="106"/>
    </location>
</feature>
<feature type="compositionally biased region" description="Basic and acidic residues" evidence="1">
    <location>
        <begin position="439"/>
        <end position="448"/>
    </location>
</feature>
<dbReference type="PANTHER" id="PTHR37422">
    <property type="entry name" value="TEICHURONIC ACID BIOSYNTHESIS PROTEIN TUAE"/>
    <property type="match status" value="1"/>
</dbReference>
<feature type="transmembrane region" description="Helical" evidence="2">
    <location>
        <begin position="118"/>
        <end position="134"/>
    </location>
</feature>
<dbReference type="Proteomes" id="UP000318538">
    <property type="component" value="Chromosome"/>
</dbReference>
<sequence>MLIAISILLVLCLAILFALAFKHPGVGLAAAWGMLAMEGVLQQSQSFFTSRTALVNILVALIATTASYTYIRKTRMPVLSLKLYPPQLLYYATLLAFTFASLMWTTDSSFSIIQFQKTLPYILTFAFIAPICSADTEQLDIAVKTTVLLGGLILLGTILGQFGARGLLISQSNGRTAETNPLAIANYAGTVALCCLFSMYSKSDDRKLLLLHGAIAVLSAVVIFRSGSRGQLIAVFTTAAIFLPIAARKASGKAGTGALTFIAAIGLASYFLVHNSAFMSRWHVRGMQVAQRERMNMAGDALQIYTDGNIFELLAGIGTSSSWLIFGIYPHNVPVEILLEEGIIGLAIFAAVAILPLIQFRRILRLPTLPPRVRSQMCLLAALLTFNGILMLKQGTFLGSSPFFCISACVGWVYMDIQRRTASASLSPRNSRTHPRHSMHIEPAHQGR</sequence>
<feature type="transmembrane region" description="Helical" evidence="2">
    <location>
        <begin position="342"/>
        <end position="361"/>
    </location>
</feature>
<gene>
    <name evidence="3" type="ORF">K227x_18780</name>
</gene>
<evidence type="ECO:0000256" key="2">
    <source>
        <dbReference type="SAM" id="Phobius"/>
    </source>
</evidence>